<dbReference type="InterPro" id="IPR011659">
    <property type="entry name" value="WD40"/>
</dbReference>
<sequence>MIIITSRYLALACLALVGCKADISVQQEPVDPVVQEIALAFVERPLLLADEQAFITNLRDPSRFNPGARLLLKQNAFAQSAETDLTSALFDANALYDVKDLVASPDGSSLLFALRAPELANTPDELQPKWDLWRYDVATQQLSPLIADPLLAQRGHDISPAFLADGRIIFSSTRQTRSRQILLDEFKPQYSALDEDLNVAAFNLHVMNADGSNIQQLSFNLSHDVYPVVLDNGYILYSRWDNQSARSMFNWYQMQPDGSESQLLYGWHSHNSGAEQSTVEFAKAVVLADGEVSVALAANAAAYYNSWPQRVALQLASDNTQPLFGETLNLPAQTPLFPWAFDNTTRVERAGAINSYAPLKDGSGRYLVSWSPCRLLQDESIISCAQADDSAELPLALPLYGLWLFDTQKQTQQPVRPGQEGLLVSEPVVLQAYNAPAFLPQNPALDPDLIAENAAILHIRSVYDFAGGGADDIARMADPMQTLASDRPARFLRLLRGVPIPPQDVLDTPNFAFGVSRQQLMREILGTVAIEPDGSVLVKVPADVPFNIAVLNAQGQAISPLHQQWITLRPGETRSCNGCHTAQSTAPHGRVAGQGEAPTANMGAVAMGSFTNANPLLIAQPGETMAQTAGRINGIPQLGEALRYLDIWTDPARRQPDPSIDVSWQQLTTPVPEGAACFASWLASCRLRIDYPSHIQPLWTRDRRQFDPQSNELLADRTCVSCHSRTDVDGTTRLPAAQLELDAAASDLQAEHFRSYRELLSQDNEQELVGGVLIDRLVQATDANGNPVFLTDEDGNLILDDDGNPIPVLEPVPVAPAMRAGNALQSSAFFSVFAAGGSHQDDLTPAELKLITEWLDIGAQYYNSPFVIPEP</sequence>
<dbReference type="AlphaFoldDB" id="A0A486XI25"/>
<feature type="domain" description="Hydrazine synthase alpha subunit middle" evidence="1">
    <location>
        <begin position="521"/>
        <end position="580"/>
    </location>
</feature>
<dbReference type="Pfam" id="PF18582">
    <property type="entry name" value="HZS_alpha"/>
    <property type="match status" value="1"/>
</dbReference>
<accession>A0A486XI25</accession>
<evidence type="ECO:0000259" key="1">
    <source>
        <dbReference type="Pfam" id="PF18582"/>
    </source>
</evidence>
<dbReference type="EMBL" id="CAAJGR010000049">
    <property type="protein sequence ID" value="VHO01777.1"/>
    <property type="molecule type" value="Genomic_DNA"/>
</dbReference>
<name>A0A486XI25_9GAMM</name>
<dbReference type="InterPro" id="IPR040698">
    <property type="entry name" value="HZS_alpha_mid"/>
</dbReference>
<dbReference type="SUPFAM" id="SSF82171">
    <property type="entry name" value="DPP6 N-terminal domain-like"/>
    <property type="match status" value="1"/>
</dbReference>
<gene>
    <name evidence="2" type="ORF">BAL341_362</name>
</gene>
<dbReference type="InterPro" id="IPR011042">
    <property type="entry name" value="6-blade_b-propeller_TolB-like"/>
</dbReference>
<dbReference type="PROSITE" id="PS51257">
    <property type="entry name" value="PROKAR_LIPOPROTEIN"/>
    <property type="match status" value="1"/>
</dbReference>
<evidence type="ECO:0000313" key="2">
    <source>
        <dbReference type="EMBL" id="VHO01777.1"/>
    </source>
</evidence>
<dbReference type="Gene3D" id="2.120.10.30">
    <property type="entry name" value="TolB, C-terminal domain"/>
    <property type="match status" value="1"/>
</dbReference>
<dbReference type="Pfam" id="PF07676">
    <property type="entry name" value="PD40"/>
    <property type="match status" value="1"/>
</dbReference>
<reference evidence="2" key="1">
    <citation type="submission" date="2019-04" db="EMBL/GenBank/DDBJ databases">
        <authorList>
            <person name="Brambilla D."/>
        </authorList>
    </citation>
    <scope>NUCLEOTIDE SEQUENCE</scope>
    <source>
        <strain evidence="2">BAL1</strain>
    </source>
</reference>
<proteinExistence type="predicted"/>
<organism evidence="2">
    <name type="scientific">Rheinheimera sp. BAL341</name>
    <dbReference type="NCBI Taxonomy" id="1708203"/>
    <lineage>
        <taxon>Bacteria</taxon>
        <taxon>Pseudomonadati</taxon>
        <taxon>Pseudomonadota</taxon>
        <taxon>Gammaproteobacteria</taxon>
        <taxon>Chromatiales</taxon>
        <taxon>Chromatiaceae</taxon>
        <taxon>Rheinheimera</taxon>
    </lineage>
</organism>
<protein>
    <recommendedName>
        <fullName evidence="1">Hydrazine synthase alpha subunit middle domain-containing protein</fullName>
    </recommendedName>
</protein>